<dbReference type="Proteomes" id="UP000831484">
    <property type="component" value="Plasmid pdjl-6-4"/>
</dbReference>
<proteinExistence type="predicted"/>
<evidence type="ECO:0000256" key="2">
    <source>
        <dbReference type="SAM" id="Phobius"/>
    </source>
</evidence>
<keyword evidence="3" id="KW-0614">Plasmid</keyword>
<dbReference type="EMBL" id="CP096567">
    <property type="protein sequence ID" value="UPU46674.1"/>
    <property type="molecule type" value="Genomic_DNA"/>
</dbReference>
<keyword evidence="4" id="KW-1185">Reference proteome</keyword>
<feature type="region of interest" description="Disordered" evidence="1">
    <location>
        <begin position="589"/>
        <end position="711"/>
    </location>
</feature>
<keyword evidence="2" id="KW-1133">Transmembrane helix</keyword>
<feature type="transmembrane region" description="Helical" evidence="2">
    <location>
        <begin position="171"/>
        <end position="188"/>
    </location>
</feature>
<organism evidence="3 4">
    <name type="scientific">Rhodococcus qingshengii JCM 15477</name>
    <dbReference type="NCBI Taxonomy" id="1303681"/>
    <lineage>
        <taxon>Bacteria</taxon>
        <taxon>Bacillati</taxon>
        <taxon>Actinomycetota</taxon>
        <taxon>Actinomycetes</taxon>
        <taxon>Mycobacteriales</taxon>
        <taxon>Nocardiaceae</taxon>
        <taxon>Rhodococcus</taxon>
        <taxon>Rhodococcus erythropolis group</taxon>
    </lineage>
</organism>
<feature type="transmembrane region" description="Helical" evidence="2">
    <location>
        <begin position="347"/>
        <end position="370"/>
    </location>
</feature>
<feature type="transmembrane region" description="Helical" evidence="2">
    <location>
        <begin position="194"/>
        <end position="213"/>
    </location>
</feature>
<keyword evidence="2" id="KW-0472">Membrane</keyword>
<accession>A0AB38RPX6</accession>
<feature type="transmembrane region" description="Helical" evidence="2">
    <location>
        <begin position="407"/>
        <end position="428"/>
    </location>
</feature>
<geneLocation type="plasmid" evidence="3 4">
    <name>pdjl-6-4</name>
</geneLocation>
<feature type="transmembrane region" description="Helical" evidence="2">
    <location>
        <begin position="17"/>
        <end position="37"/>
    </location>
</feature>
<feature type="region of interest" description="Disordered" evidence="1">
    <location>
        <begin position="510"/>
        <end position="566"/>
    </location>
</feature>
<feature type="compositionally biased region" description="Basic and acidic residues" evidence="1">
    <location>
        <begin position="606"/>
        <end position="629"/>
    </location>
</feature>
<evidence type="ECO:0000256" key="1">
    <source>
        <dbReference type="SAM" id="MobiDB-lite"/>
    </source>
</evidence>
<protein>
    <recommendedName>
        <fullName evidence="5">Integral membrane protein</fullName>
    </recommendedName>
</protein>
<reference evidence="4" key="1">
    <citation type="journal article" date="2022" name="Environ. Microbiol.">
        <title>Functional analysis, diversity, and distribution of carbendazim hydrolases MheI and CbmA, responsible for the initial step in carbendazim degradation.</title>
        <authorList>
            <person name="Zhang M."/>
            <person name="Bai X."/>
            <person name="Li Q."/>
            <person name="Zhang L."/>
            <person name="Zhu Q."/>
            <person name="Gao S."/>
            <person name="Ke Z."/>
            <person name="Jiang M."/>
            <person name="Hu J."/>
            <person name="Qiu J."/>
            <person name="Hong Q."/>
        </authorList>
    </citation>
    <scope>NUCLEOTIDE SEQUENCE [LARGE SCALE GENOMIC DNA]</scope>
    <source>
        <strain evidence="4">djl-6</strain>
    </source>
</reference>
<sequence>MNDAAPNVPTLGVPAKLIRLFAVFTIVVISLVGPQLGMAHAGGFDCKEAPSPQFPNAVFPTVFDSHSATEPPHNGNPTGYQTYGWAGLRWYTYDLGCGEDLVRAPGAVADTSTGNAFLMVGQSLAAIAFWLDDQTKSGTEAAQSGITPALDQFDTIVASIATGTSGVYGKWIGLALMCGATVILWNALKSNAAAVTKTVMLAAAGVTLGALMVGAPQKAMSVADETFGQLITGTQGEVFEAAGLETDPRNILMDKILLPDISKGWFGPNFDESGVPPDQQLQPKLRDTLAFTYDEQERVKGDTEAANELADSKAARFQDEIIKPLSAQNLSYTQFQGKDSGRTSTGFLAMMKVGLPSLLWSGASILKIVALLSIRFAILFAPMWVPFVVLSGGFLERVMRMIGTAYLWGVAGATIVALYLVALVKLYYVDNGSVDGSWRLWFMVILSLICWFIMRPFKRISSTFRQNSAGALNRKAVRAKSSIKHKAFDAASFAVGGPATTMAKKTVGAFHRSSDNNDGDDETTLVRPEGRGLIARRQQDSDNARAAARTASDRIPGTSLGRESERDARIAGLAAASGAAALRPKAGISSVGIGTDSDNTADDGTDWPRRRGHDGHSRTEADLHEERSRGLRPAPQRPSVDEEWNGGTSSVIAPMKVFTPTPMSSEHRAPEAATTGGMSGSSDSSRRSARPPTSSVWTPPARPAVDRERSN</sequence>
<feature type="transmembrane region" description="Helical" evidence="2">
    <location>
        <begin position="440"/>
        <end position="457"/>
    </location>
</feature>
<name>A0AB38RPX6_RHOSG</name>
<evidence type="ECO:0000313" key="3">
    <source>
        <dbReference type="EMBL" id="UPU46674.1"/>
    </source>
</evidence>
<dbReference type="RefSeq" id="WP_231915148.1">
    <property type="nucleotide sequence ID" value="NZ_CP096567.1"/>
</dbReference>
<gene>
    <name evidence="3" type="ORF">M0639_31165</name>
</gene>
<evidence type="ECO:0008006" key="5">
    <source>
        <dbReference type="Google" id="ProtNLM"/>
    </source>
</evidence>
<dbReference type="AlphaFoldDB" id="A0AB38RPX6"/>
<feature type="compositionally biased region" description="Low complexity" evidence="1">
    <location>
        <begin position="672"/>
        <end position="683"/>
    </location>
</feature>
<keyword evidence="2" id="KW-0812">Transmembrane</keyword>
<evidence type="ECO:0000313" key="4">
    <source>
        <dbReference type="Proteomes" id="UP000831484"/>
    </source>
</evidence>
<feature type="transmembrane region" description="Helical" evidence="2">
    <location>
        <begin position="376"/>
        <end position="395"/>
    </location>
</feature>